<proteinExistence type="predicted"/>
<feature type="transmembrane region" description="Helical" evidence="1">
    <location>
        <begin position="12"/>
        <end position="30"/>
    </location>
</feature>
<dbReference type="AlphaFoldDB" id="A0A6F8YN25"/>
<sequence>MRQITESHGGHVSVFSTLGAGSTFVLWLPARDRTDDAPAPSVSPLS</sequence>
<dbReference type="Proteomes" id="UP000503011">
    <property type="component" value="Chromosome"/>
</dbReference>
<dbReference type="InterPro" id="IPR036890">
    <property type="entry name" value="HATPase_C_sf"/>
</dbReference>
<dbReference type="KEGG" id="psuu:Psuf_048250"/>
<reference evidence="2 3" key="1">
    <citation type="submission" date="2020-03" db="EMBL/GenBank/DDBJ databases">
        <title>Whole genome shotgun sequence of Phytohabitans suffuscus NBRC 105367.</title>
        <authorList>
            <person name="Komaki H."/>
            <person name="Tamura T."/>
        </authorList>
    </citation>
    <scope>NUCLEOTIDE SEQUENCE [LARGE SCALE GENOMIC DNA]</scope>
    <source>
        <strain evidence="2 3">NBRC 105367</strain>
    </source>
</reference>
<organism evidence="2 3">
    <name type="scientific">Phytohabitans suffuscus</name>
    <dbReference type="NCBI Taxonomy" id="624315"/>
    <lineage>
        <taxon>Bacteria</taxon>
        <taxon>Bacillati</taxon>
        <taxon>Actinomycetota</taxon>
        <taxon>Actinomycetes</taxon>
        <taxon>Micromonosporales</taxon>
        <taxon>Micromonosporaceae</taxon>
    </lineage>
</organism>
<dbReference type="Gene3D" id="3.30.565.10">
    <property type="entry name" value="Histidine kinase-like ATPase, C-terminal domain"/>
    <property type="match status" value="1"/>
</dbReference>
<dbReference type="SUPFAM" id="SSF55874">
    <property type="entry name" value="ATPase domain of HSP90 chaperone/DNA topoisomerase II/histidine kinase"/>
    <property type="match status" value="1"/>
</dbReference>
<keyword evidence="3" id="KW-1185">Reference proteome</keyword>
<keyword evidence="1" id="KW-0812">Transmembrane</keyword>
<reference evidence="2 3" key="2">
    <citation type="submission" date="2020-03" db="EMBL/GenBank/DDBJ databases">
        <authorList>
            <person name="Ichikawa N."/>
            <person name="Kimura A."/>
            <person name="Kitahashi Y."/>
            <person name="Uohara A."/>
        </authorList>
    </citation>
    <scope>NUCLEOTIDE SEQUENCE [LARGE SCALE GENOMIC DNA]</scope>
    <source>
        <strain evidence="2 3">NBRC 105367</strain>
    </source>
</reference>
<evidence type="ECO:0000313" key="3">
    <source>
        <dbReference type="Proteomes" id="UP000503011"/>
    </source>
</evidence>
<protein>
    <recommendedName>
        <fullName evidence="4">Histidine kinase/HSP90-like ATPase domain-containing protein</fullName>
    </recommendedName>
</protein>
<accession>A0A6F8YN25</accession>
<evidence type="ECO:0008006" key="4">
    <source>
        <dbReference type="Google" id="ProtNLM"/>
    </source>
</evidence>
<evidence type="ECO:0000313" key="2">
    <source>
        <dbReference type="EMBL" id="BCB87512.1"/>
    </source>
</evidence>
<gene>
    <name evidence="2" type="ORF">Psuf_048250</name>
</gene>
<keyword evidence="1" id="KW-0472">Membrane</keyword>
<dbReference type="EMBL" id="AP022871">
    <property type="protein sequence ID" value="BCB87512.1"/>
    <property type="molecule type" value="Genomic_DNA"/>
</dbReference>
<name>A0A6F8YN25_9ACTN</name>
<evidence type="ECO:0000256" key="1">
    <source>
        <dbReference type="SAM" id="Phobius"/>
    </source>
</evidence>
<keyword evidence="1" id="KW-1133">Transmembrane helix</keyword>